<accession>A0A0G4HTK7</accession>
<gene>
    <name evidence="2" type="ORF">Cvel_8502</name>
</gene>
<name>A0A0G4HTK7_9ALVE</name>
<organism evidence="2">
    <name type="scientific">Chromera velia CCMP2878</name>
    <dbReference type="NCBI Taxonomy" id="1169474"/>
    <lineage>
        <taxon>Eukaryota</taxon>
        <taxon>Sar</taxon>
        <taxon>Alveolata</taxon>
        <taxon>Colpodellida</taxon>
        <taxon>Chromeraceae</taxon>
        <taxon>Chromera</taxon>
    </lineage>
</organism>
<evidence type="ECO:0000313" key="2">
    <source>
        <dbReference type="EMBL" id="CEM47767.1"/>
    </source>
</evidence>
<sequence length="196" mass="21652">MSLSRAGVALTHKHVKGAPQAGFVLRKFLHGFFGGVLVSEMNAFASHWASHHVYPNAPWNSHVTVHHDSDHPDGAGVFVIPFRTYFAGWTQDTAVQGGLALNSAWFCAFSLSGRGRRVPFHLFGMALGLVFHFFLTTWLHFAHHQGSVKGIAGLSALSEHHELHHRRMGEGNYSLGFLPPVFDWAFGCLRWTVGSP</sequence>
<protein>
    <recommendedName>
        <fullName evidence="3">Fatty acid hydroxylase domain-containing protein</fullName>
    </recommendedName>
</protein>
<dbReference type="EMBL" id="CDMZ01003832">
    <property type="protein sequence ID" value="CEM47767.1"/>
    <property type="molecule type" value="Genomic_DNA"/>
</dbReference>
<keyword evidence="1" id="KW-0472">Membrane</keyword>
<dbReference type="VEuPathDB" id="CryptoDB:Cvel_8502"/>
<proteinExistence type="predicted"/>
<evidence type="ECO:0008006" key="3">
    <source>
        <dbReference type="Google" id="ProtNLM"/>
    </source>
</evidence>
<keyword evidence="1" id="KW-1133">Transmembrane helix</keyword>
<dbReference type="AlphaFoldDB" id="A0A0G4HTK7"/>
<feature type="transmembrane region" description="Helical" evidence="1">
    <location>
        <begin position="120"/>
        <end position="141"/>
    </location>
</feature>
<evidence type="ECO:0000256" key="1">
    <source>
        <dbReference type="SAM" id="Phobius"/>
    </source>
</evidence>
<keyword evidence="1" id="KW-0812">Transmembrane</keyword>
<reference evidence="2" key="1">
    <citation type="submission" date="2014-11" db="EMBL/GenBank/DDBJ databases">
        <authorList>
            <person name="Otto D Thomas"/>
            <person name="Naeem Raeece"/>
        </authorList>
    </citation>
    <scope>NUCLEOTIDE SEQUENCE</scope>
</reference>